<sequence>MKETRSSVKKKIRISNTLRRQLIEEFDTTSKTIYQAINYLGNSELLVNIRRSAIEKGAQVVVMAPVDAVLVDMGDKMVRYYRGGAHLDLDKATGDARLYNKDGSLCSTHHSVASTLLPVIEFGKSL</sequence>
<protein>
    <submittedName>
        <fullName evidence="1">Uncharacterized protein</fullName>
    </submittedName>
</protein>
<organism evidence="1">
    <name type="scientific">Myoviridae sp. ctO4916</name>
    <dbReference type="NCBI Taxonomy" id="2826645"/>
    <lineage>
        <taxon>Viruses</taxon>
        <taxon>Duplodnaviria</taxon>
        <taxon>Heunggongvirae</taxon>
        <taxon>Uroviricota</taxon>
        <taxon>Caudoviricetes</taxon>
    </lineage>
</organism>
<name>A0A8S5N4H4_9CAUD</name>
<dbReference type="EMBL" id="BK015062">
    <property type="protein sequence ID" value="DAD89510.1"/>
    <property type="molecule type" value="Genomic_DNA"/>
</dbReference>
<accession>A0A8S5N4H4</accession>
<proteinExistence type="predicted"/>
<reference evidence="1" key="1">
    <citation type="journal article" date="2021" name="Proc. Natl. Acad. Sci. U.S.A.">
        <title>A Catalog of Tens of Thousands of Viruses from Human Metagenomes Reveals Hidden Associations with Chronic Diseases.</title>
        <authorList>
            <person name="Tisza M.J."/>
            <person name="Buck C.B."/>
        </authorList>
    </citation>
    <scope>NUCLEOTIDE SEQUENCE</scope>
    <source>
        <strain evidence="1">CtO4916</strain>
    </source>
</reference>
<evidence type="ECO:0000313" key="1">
    <source>
        <dbReference type="EMBL" id="DAD89510.1"/>
    </source>
</evidence>